<proteinExistence type="predicted"/>
<protein>
    <recommendedName>
        <fullName evidence="1">Glycosyltransferase 2-like domain-containing protein</fullName>
    </recommendedName>
</protein>
<gene>
    <name evidence="2" type="ORF">A3J13_00600</name>
</gene>
<evidence type="ECO:0000313" key="3">
    <source>
        <dbReference type="Proteomes" id="UP000183317"/>
    </source>
</evidence>
<organism evidence="2 3">
    <name type="scientific">Candidatus Daviesbacteria bacterium RIFCSPLOWO2_02_FULL_36_8</name>
    <dbReference type="NCBI Taxonomy" id="1797793"/>
    <lineage>
        <taxon>Bacteria</taxon>
        <taxon>Candidatus Daviesiibacteriota</taxon>
    </lineage>
</organism>
<dbReference type="EMBL" id="MFDU01000023">
    <property type="protein sequence ID" value="OGE64285.1"/>
    <property type="molecule type" value="Genomic_DNA"/>
</dbReference>
<dbReference type="InterPro" id="IPR029044">
    <property type="entry name" value="Nucleotide-diphossugar_trans"/>
</dbReference>
<dbReference type="Proteomes" id="UP000183317">
    <property type="component" value="Unassembled WGS sequence"/>
</dbReference>
<dbReference type="Pfam" id="PF00535">
    <property type="entry name" value="Glycos_transf_2"/>
    <property type="match status" value="1"/>
</dbReference>
<feature type="domain" description="Glycosyltransferase 2-like" evidence="1">
    <location>
        <begin position="4"/>
        <end position="175"/>
    </location>
</feature>
<dbReference type="InterPro" id="IPR050256">
    <property type="entry name" value="Glycosyltransferase_2"/>
</dbReference>
<dbReference type="SUPFAM" id="SSF53448">
    <property type="entry name" value="Nucleotide-diphospho-sugar transferases"/>
    <property type="match status" value="1"/>
</dbReference>
<accession>A0A1F5MG02</accession>
<dbReference type="CDD" id="cd04179">
    <property type="entry name" value="DPM_DPG-synthase_like"/>
    <property type="match status" value="1"/>
</dbReference>
<dbReference type="PANTHER" id="PTHR48090">
    <property type="entry name" value="UNDECAPRENYL-PHOSPHATE 4-DEOXY-4-FORMAMIDO-L-ARABINOSE TRANSFERASE-RELATED"/>
    <property type="match status" value="1"/>
</dbReference>
<comment type="caution">
    <text evidence="2">The sequence shown here is derived from an EMBL/GenBank/DDBJ whole genome shotgun (WGS) entry which is preliminary data.</text>
</comment>
<evidence type="ECO:0000313" key="2">
    <source>
        <dbReference type="EMBL" id="OGE64285.1"/>
    </source>
</evidence>
<reference evidence="2 3" key="1">
    <citation type="journal article" date="2016" name="Nat. Commun.">
        <title>Thousands of microbial genomes shed light on interconnected biogeochemical processes in an aquifer system.</title>
        <authorList>
            <person name="Anantharaman K."/>
            <person name="Brown C.T."/>
            <person name="Hug L.A."/>
            <person name="Sharon I."/>
            <person name="Castelle C.J."/>
            <person name="Probst A.J."/>
            <person name="Thomas B.C."/>
            <person name="Singh A."/>
            <person name="Wilkins M.J."/>
            <person name="Karaoz U."/>
            <person name="Brodie E.L."/>
            <person name="Williams K.H."/>
            <person name="Hubbard S.S."/>
            <person name="Banfield J.F."/>
        </authorList>
    </citation>
    <scope>NUCLEOTIDE SEQUENCE [LARGE SCALE GENOMIC DNA]</scope>
</reference>
<sequence length="236" mass="26902">MKLSIIIPVFNEEKTIGEIVKKVLDVNLPIKFIKEIIIVNDGSVDKTTDILQGFKQKQIKIFTHIKNLGKGAAIRTGINNSTGEIIIIQDADLEYDPEDYHKLLNPFILRNAKVVFGTRLLYYPFKFWGANKTVLPLHLFANKFLTALTNILYGSKLTDMETGYKLFSSEVLKKISIKSDRFNFEPEITAKILKLNIPIIEIPIVTKPRTYDQGKKIGFIDGLVAILTLLKYRFVQ</sequence>
<dbReference type="AlphaFoldDB" id="A0A1F5MG02"/>
<dbReference type="Gene3D" id="3.90.550.10">
    <property type="entry name" value="Spore Coat Polysaccharide Biosynthesis Protein SpsA, Chain A"/>
    <property type="match status" value="1"/>
</dbReference>
<name>A0A1F5MG02_9BACT</name>
<dbReference type="PANTHER" id="PTHR48090:SF7">
    <property type="entry name" value="RFBJ PROTEIN"/>
    <property type="match status" value="1"/>
</dbReference>
<evidence type="ECO:0000259" key="1">
    <source>
        <dbReference type="Pfam" id="PF00535"/>
    </source>
</evidence>
<dbReference type="InterPro" id="IPR001173">
    <property type="entry name" value="Glyco_trans_2-like"/>
</dbReference>